<proteinExistence type="predicted"/>
<evidence type="ECO:0000256" key="1">
    <source>
        <dbReference type="SAM" id="MobiDB-lite"/>
    </source>
</evidence>
<feature type="domain" description="Serpin" evidence="2">
    <location>
        <begin position="113"/>
        <end position="194"/>
    </location>
</feature>
<dbReference type="AlphaFoldDB" id="A0A931IDZ6"/>
<dbReference type="Pfam" id="PF00079">
    <property type="entry name" value="Serpin"/>
    <property type="match status" value="1"/>
</dbReference>
<evidence type="ECO:0000313" key="4">
    <source>
        <dbReference type="Proteomes" id="UP000655751"/>
    </source>
</evidence>
<evidence type="ECO:0000313" key="3">
    <source>
        <dbReference type="EMBL" id="MBH0779922.1"/>
    </source>
</evidence>
<accession>A0A931IDZ6</accession>
<name>A0A931IDZ6_9NOCA</name>
<dbReference type="EMBL" id="JADMLG010000012">
    <property type="protein sequence ID" value="MBH0779922.1"/>
    <property type="molecule type" value="Genomic_DNA"/>
</dbReference>
<keyword evidence="4" id="KW-1185">Reference proteome</keyword>
<reference evidence="3" key="1">
    <citation type="submission" date="2020-11" db="EMBL/GenBank/DDBJ databases">
        <title>Nocardia NEAU-351.nov., a novel actinomycete isolated from the cow dung.</title>
        <authorList>
            <person name="Zhang X."/>
        </authorList>
    </citation>
    <scope>NUCLEOTIDE SEQUENCE</scope>
    <source>
        <strain evidence="3">NEAU-351</strain>
    </source>
</reference>
<feature type="region of interest" description="Disordered" evidence="1">
    <location>
        <begin position="1"/>
        <end position="28"/>
    </location>
</feature>
<dbReference type="SUPFAM" id="SSF56574">
    <property type="entry name" value="Serpins"/>
    <property type="match status" value="1"/>
</dbReference>
<dbReference type="Gene3D" id="3.30.497.10">
    <property type="entry name" value="Antithrombin, subunit I, domain 2"/>
    <property type="match status" value="1"/>
</dbReference>
<protein>
    <recommendedName>
        <fullName evidence="2">Serpin domain-containing protein</fullName>
    </recommendedName>
</protein>
<evidence type="ECO:0000259" key="2">
    <source>
        <dbReference type="Pfam" id="PF00079"/>
    </source>
</evidence>
<gene>
    <name evidence="3" type="ORF">IT779_26975</name>
</gene>
<dbReference type="InterPro" id="IPR023796">
    <property type="entry name" value="Serpin_dom"/>
</dbReference>
<dbReference type="InterPro" id="IPR036186">
    <property type="entry name" value="Serpin_sf"/>
</dbReference>
<sequence>MAFQVSTAAGPQRNRTHEPGTRGHVNPRVGAAGGIGCGRGEISRISCRGVQCVDRSLVRSGGRGRFRGLRRGTLAAARTARRGRRRARASGIECGGGADHFGLRTCADGGRGHFPALAEDPLYVGSAVQDVCARFTSGGFEAAAVTAIGMARAAAPSQSRRIRCVEVTFDRPFGFLAVHRPTGLAIVAGWVATPPS</sequence>
<dbReference type="Proteomes" id="UP000655751">
    <property type="component" value="Unassembled WGS sequence"/>
</dbReference>
<comment type="caution">
    <text evidence="3">The sequence shown here is derived from an EMBL/GenBank/DDBJ whole genome shotgun (WGS) entry which is preliminary data.</text>
</comment>
<dbReference type="InterPro" id="IPR042178">
    <property type="entry name" value="Serpin_sf_1"/>
</dbReference>
<organism evidence="3 4">
    <name type="scientific">Nocardia bovistercoris</name>
    <dbReference type="NCBI Taxonomy" id="2785916"/>
    <lineage>
        <taxon>Bacteria</taxon>
        <taxon>Bacillati</taxon>
        <taxon>Actinomycetota</taxon>
        <taxon>Actinomycetes</taxon>
        <taxon>Mycobacteriales</taxon>
        <taxon>Nocardiaceae</taxon>
        <taxon>Nocardia</taxon>
    </lineage>
</organism>